<evidence type="ECO:0000256" key="2">
    <source>
        <dbReference type="ARBA" id="ARBA00022692"/>
    </source>
</evidence>
<evidence type="ECO:0000256" key="3">
    <source>
        <dbReference type="ARBA" id="ARBA00022989"/>
    </source>
</evidence>
<keyword evidence="4 5" id="KW-0472">Membrane</keyword>
<dbReference type="PANTHER" id="PTHR37306">
    <property type="entry name" value="COLICIN V PRODUCTION PROTEIN"/>
    <property type="match status" value="1"/>
</dbReference>
<dbReference type="GO" id="GO:0016020">
    <property type="term" value="C:membrane"/>
    <property type="evidence" value="ECO:0007669"/>
    <property type="project" value="UniProtKB-SubCell"/>
</dbReference>
<feature type="transmembrane region" description="Helical" evidence="5">
    <location>
        <begin position="67"/>
        <end position="88"/>
    </location>
</feature>
<dbReference type="Pfam" id="PF02674">
    <property type="entry name" value="Colicin_V"/>
    <property type="match status" value="1"/>
</dbReference>
<proteinExistence type="predicted"/>
<name>A0A212J9R7_9DELT</name>
<organism evidence="6">
    <name type="scientific">uncultured delta proteobacterium</name>
    <dbReference type="NCBI Taxonomy" id="34034"/>
    <lineage>
        <taxon>Bacteria</taxon>
        <taxon>Deltaproteobacteria</taxon>
        <taxon>environmental samples</taxon>
    </lineage>
</organism>
<dbReference type="PANTHER" id="PTHR37306:SF1">
    <property type="entry name" value="COLICIN V PRODUCTION PROTEIN"/>
    <property type="match status" value="1"/>
</dbReference>
<feature type="transmembrane region" description="Helical" evidence="5">
    <location>
        <begin position="100"/>
        <end position="124"/>
    </location>
</feature>
<dbReference type="InterPro" id="IPR003825">
    <property type="entry name" value="Colicin-V_CvpA"/>
</dbReference>
<feature type="transmembrane region" description="Helical" evidence="5">
    <location>
        <begin position="31"/>
        <end position="47"/>
    </location>
</feature>
<dbReference type="EMBL" id="FLUQ01000001">
    <property type="protein sequence ID" value="SBV96176.1"/>
    <property type="molecule type" value="Genomic_DNA"/>
</dbReference>
<dbReference type="AlphaFoldDB" id="A0A212J9R7"/>
<evidence type="ECO:0000313" key="6">
    <source>
        <dbReference type="EMBL" id="SBV96176.1"/>
    </source>
</evidence>
<keyword evidence="2 5" id="KW-0812">Transmembrane</keyword>
<reference evidence="6" key="1">
    <citation type="submission" date="2016-04" db="EMBL/GenBank/DDBJ databases">
        <authorList>
            <person name="Evans L.H."/>
            <person name="Alamgir A."/>
            <person name="Owens N."/>
            <person name="Weber N.D."/>
            <person name="Virtaneva K."/>
            <person name="Barbian K."/>
            <person name="Babar A."/>
            <person name="Rosenke K."/>
        </authorList>
    </citation>
    <scope>NUCLEOTIDE SEQUENCE</scope>
    <source>
        <strain evidence="6">86</strain>
    </source>
</reference>
<gene>
    <name evidence="6" type="ORF">KL86DPRO_11000</name>
</gene>
<sequence length="167" mass="18342">MLEINLLDIAAGVILLFFLIRGLMRGLAREVGSIVGIIGGFALARHFQPKLQPTMESLFSSGSVAGVVSFVLIFVVTLIVVSMLVFALRKFMSITLTLWIDHFLGALGGLAKGLLLLTLIFYLIRGFFPDLTLVQNAQAAPFFESLADYLRAFLPDAFTSYKLPTRL</sequence>
<accession>A0A212J9R7</accession>
<keyword evidence="3 5" id="KW-1133">Transmembrane helix</keyword>
<comment type="subcellular location">
    <subcellularLocation>
        <location evidence="1">Membrane</location>
        <topology evidence="1">Multi-pass membrane protein</topology>
    </subcellularLocation>
</comment>
<feature type="transmembrane region" description="Helical" evidence="5">
    <location>
        <begin position="6"/>
        <end position="24"/>
    </location>
</feature>
<evidence type="ECO:0000256" key="5">
    <source>
        <dbReference type="SAM" id="Phobius"/>
    </source>
</evidence>
<protein>
    <submittedName>
        <fullName evidence="6">Putative Colicin V production family protein</fullName>
    </submittedName>
</protein>
<dbReference type="GO" id="GO:0009403">
    <property type="term" value="P:toxin biosynthetic process"/>
    <property type="evidence" value="ECO:0007669"/>
    <property type="project" value="InterPro"/>
</dbReference>
<evidence type="ECO:0000256" key="1">
    <source>
        <dbReference type="ARBA" id="ARBA00004141"/>
    </source>
</evidence>
<evidence type="ECO:0000256" key="4">
    <source>
        <dbReference type="ARBA" id="ARBA00023136"/>
    </source>
</evidence>